<dbReference type="GO" id="GO:0042383">
    <property type="term" value="C:sarcolemma"/>
    <property type="evidence" value="ECO:0007669"/>
    <property type="project" value="TreeGrafter"/>
</dbReference>
<dbReference type="GO" id="GO:0030018">
    <property type="term" value="C:Z disc"/>
    <property type="evidence" value="ECO:0007669"/>
    <property type="project" value="TreeGrafter"/>
</dbReference>
<dbReference type="GO" id="GO:0006941">
    <property type="term" value="P:striated muscle contraction"/>
    <property type="evidence" value="ECO:0007669"/>
    <property type="project" value="TreeGrafter"/>
</dbReference>
<dbReference type="EMBL" id="KZ310005">
    <property type="protein sequence ID" value="KAG8239797.1"/>
    <property type="molecule type" value="Genomic_DNA"/>
</dbReference>
<dbReference type="PANTHER" id="PTHR46399">
    <property type="entry name" value="B30.2/SPRY DOMAIN-CONTAINING PROTEIN"/>
    <property type="match status" value="1"/>
</dbReference>
<feature type="non-terminal residue" evidence="1">
    <location>
        <position position="1"/>
    </location>
</feature>
<dbReference type="OrthoDB" id="300855at2759"/>
<sequence length="126" mass="14145">MEKYFSTHRNYFIAIATATNNVGAASLKEKEMVASLFCKLANLLRSRLSAFGADVRITVRCLQVLVKAFDAKSLTKNCPEFIRTSMLTFFNNTAEDLGQTIINLQEGRYSHLRGTHLKTSTSLSYI</sequence>
<reference evidence="1" key="1">
    <citation type="submission" date="2013-04" db="EMBL/GenBank/DDBJ databases">
        <authorList>
            <person name="Qu J."/>
            <person name="Murali S.C."/>
            <person name="Bandaranaike D."/>
            <person name="Bellair M."/>
            <person name="Blankenburg K."/>
            <person name="Chao H."/>
            <person name="Dinh H."/>
            <person name="Doddapaneni H."/>
            <person name="Downs B."/>
            <person name="Dugan-Rocha S."/>
            <person name="Elkadiri S."/>
            <person name="Gnanaolivu R.D."/>
            <person name="Hernandez B."/>
            <person name="Javaid M."/>
            <person name="Jayaseelan J.C."/>
            <person name="Lee S."/>
            <person name="Li M."/>
            <person name="Ming W."/>
            <person name="Munidasa M."/>
            <person name="Muniz J."/>
            <person name="Nguyen L."/>
            <person name="Ongeri F."/>
            <person name="Osuji N."/>
            <person name="Pu L.-L."/>
            <person name="Puazo M."/>
            <person name="Qu C."/>
            <person name="Quiroz J."/>
            <person name="Raj R."/>
            <person name="Weissenberger G."/>
            <person name="Xin Y."/>
            <person name="Zou X."/>
            <person name="Han Y."/>
            <person name="Richards S."/>
            <person name="Worley K."/>
            <person name="Muzny D."/>
            <person name="Gibbs R."/>
        </authorList>
    </citation>
    <scope>NUCLEOTIDE SEQUENCE</scope>
    <source>
        <strain evidence="1">Sampled in the wild</strain>
    </source>
</reference>
<proteinExistence type="predicted"/>
<dbReference type="GO" id="GO:0005219">
    <property type="term" value="F:ryanodine-sensitive calcium-release channel activity"/>
    <property type="evidence" value="ECO:0007669"/>
    <property type="project" value="TreeGrafter"/>
</dbReference>
<protein>
    <submittedName>
        <fullName evidence="1">Uncharacterized protein</fullName>
    </submittedName>
</protein>
<organism evidence="1 2">
    <name type="scientific">Ladona fulva</name>
    <name type="common">Scarce chaser dragonfly</name>
    <name type="synonym">Libellula fulva</name>
    <dbReference type="NCBI Taxonomy" id="123851"/>
    <lineage>
        <taxon>Eukaryota</taxon>
        <taxon>Metazoa</taxon>
        <taxon>Ecdysozoa</taxon>
        <taxon>Arthropoda</taxon>
        <taxon>Hexapoda</taxon>
        <taxon>Insecta</taxon>
        <taxon>Pterygota</taxon>
        <taxon>Palaeoptera</taxon>
        <taxon>Odonata</taxon>
        <taxon>Epiprocta</taxon>
        <taxon>Anisoptera</taxon>
        <taxon>Libelluloidea</taxon>
        <taxon>Libellulidae</taxon>
        <taxon>Ladona</taxon>
    </lineage>
</organism>
<dbReference type="AlphaFoldDB" id="A0A8K0PB40"/>
<comment type="caution">
    <text evidence="1">The sequence shown here is derived from an EMBL/GenBank/DDBJ whole genome shotgun (WGS) entry which is preliminary data.</text>
</comment>
<reference evidence="1" key="2">
    <citation type="submission" date="2017-10" db="EMBL/GenBank/DDBJ databases">
        <title>Ladona fulva Genome sequencing and assembly.</title>
        <authorList>
            <person name="Murali S."/>
            <person name="Richards S."/>
            <person name="Bandaranaike D."/>
            <person name="Bellair M."/>
            <person name="Blankenburg K."/>
            <person name="Chao H."/>
            <person name="Dinh H."/>
            <person name="Doddapaneni H."/>
            <person name="Dugan-Rocha S."/>
            <person name="Elkadiri S."/>
            <person name="Gnanaolivu R."/>
            <person name="Hernandez B."/>
            <person name="Skinner E."/>
            <person name="Javaid M."/>
            <person name="Lee S."/>
            <person name="Li M."/>
            <person name="Ming W."/>
            <person name="Munidasa M."/>
            <person name="Muniz J."/>
            <person name="Nguyen L."/>
            <person name="Hughes D."/>
            <person name="Osuji N."/>
            <person name="Pu L.-L."/>
            <person name="Puazo M."/>
            <person name="Qu C."/>
            <person name="Quiroz J."/>
            <person name="Raj R."/>
            <person name="Weissenberger G."/>
            <person name="Xin Y."/>
            <person name="Zou X."/>
            <person name="Han Y."/>
            <person name="Worley K."/>
            <person name="Muzny D."/>
            <person name="Gibbs R."/>
        </authorList>
    </citation>
    <scope>NUCLEOTIDE SEQUENCE</scope>
    <source>
        <strain evidence="1">Sampled in the wild</strain>
    </source>
</reference>
<accession>A0A8K0PB40</accession>
<evidence type="ECO:0000313" key="1">
    <source>
        <dbReference type="EMBL" id="KAG8239797.1"/>
    </source>
</evidence>
<keyword evidence="2" id="KW-1185">Reference proteome</keyword>
<dbReference type="Proteomes" id="UP000792457">
    <property type="component" value="Unassembled WGS sequence"/>
</dbReference>
<evidence type="ECO:0000313" key="2">
    <source>
        <dbReference type="Proteomes" id="UP000792457"/>
    </source>
</evidence>
<dbReference type="GO" id="GO:0005790">
    <property type="term" value="C:smooth endoplasmic reticulum"/>
    <property type="evidence" value="ECO:0007669"/>
    <property type="project" value="TreeGrafter"/>
</dbReference>
<gene>
    <name evidence="1" type="ORF">J437_LFUL019438</name>
</gene>
<dbReference type="GO" id="GO:0014808">
    <property type="term" value="P:release of sequestered calcium ion into cytosol by sarcoplasmic reticulum"/>
    <property type="evidence" value="ECO:0007669"/>
    <property type="project" value="TreeGrafter"/>
</dbReference>
<dbReference type="PANTHER" id="PTHR46399:SF8">
    <property type="entry name" value="B30.2_SPRY DOMAIN-CONTAINING PROTEIN"/>
    <property type="match status" value="1"/>
</dbReference>
<dbReference type="InterPro" id="IPR015925">
    <property type="entry name" value="Ryanodine_IP3_receptor"/>
</dbReference>
<dbReference type="GO" id="GO:0033017">
    <property type="term" value="C:sarcoplasmic reticulum membrane"/>
    <property type="evidence" value="ECO:0007669"/>
    <property type="project" value="TreeGrafter"/>
</dbReference>
<name>A0A8K0PB40_LADFU</name>
<dbReference type="GO" id="GO:0034704">
    <property type="term" value="C:calcium channel complex"/>
    <property type="evidence" value="ECO:0007669"/>
    <property type="project" value="TreeGrafter"/>
</dbReference>